<accession>A0A3B0ZVZ8</accession>
<dbReference type="EMBL" id="UOFR01000034">
    <property type="protein sequence ID" value="VAW95921.1"/>
    <property type="molecule type" value="Genomic_DNA"/>
</dbReference>
<sequence length="388" mass="43982">MHNSKNNRFQYIVRFFSLFILVFSSALSSITQADVIKDLYETRVWVASQDKKERSEALQQAFMEILVRVSGRVDIAQSTDYPEIQTAIEMATRYAQQYRYLKYKPNKKIKLPKDKKLILWVRFDEAAVSGLLRKNNIPVWGSTRPATLVWLVIDNRGTRELIGNNSQHTARATLIRQARHRGVPLRLPLLDLKDRSALRTSDVWGNFESTIMKASQRYQTEAVLVGRVFQSYSGHWNARWSLYADSRRTDYSLSGSSIEEVLRPGIDSTAEALASRYASVGQSETSAILIQVKDIKSFSDFNRVTKYLKKLSNVNSVQPFQLAENTAIFRLTTPSGRLGVSRAVALGHTLVTEQVTTVPIPKLPGEESAEESNTPKPIVPDLIYRLIP</sequence>
<name>A0A3B0ZVZ8_9ZZZZ</name>
<gene>
    <name evidence="1" type="ORF">MNBD_GAMMA21-1587</name>
</gene>
<dbReference type="AlphaFoldDB" id="A0A3B0ZVZ8"/>
<dbReference type="Pfam" id="PF09839">
    <property type="entry name" value="DUF2066"/>
    <property type="match status" value="1"/>
</dbReference>
<evidence type="ECO:0000313" key="1">
    <source>
        <dbReference type="EMBL" id="VAW95921.1"/>
    </source>
</evidence>
<protein>
    <recommendedName>
        <fullName evidence="2">DUF2066 domain-containing protein</fullName>
    </recommendedName>
</protein>
<reference evidence="1" key="1">
    <citation type="submission" date="2018-06" db="EMBL/GenBank/DDBJ databases">
        <authorList>
            <person name="Zhirakovskaya E."/>
        </authorList>
    </citation>
    <scope>NUCLEOTIDE SEQUENCE</scope>
</reference>
<dbReference type="InterPro" id="IPR018642">
    <property type="entry name" value="DUF2066"/>
</dbReference>
<organism evidence="1">
    <name type="scientific">hydrothermal vent metagenome</name>
    <dbReference type="NCBI Taxonomy" id="652676"/>
    <lineage>
        <taxon>unclassified sequences</taxon>
        <taxon>metagenomes</taxon>
        <taxon>ecological metagenomes</taxon>
    </lineage>
</organism>
<evidence type="ECO:0008006" key="2">
    <source>
        <dbReference type="Google" id="ProtNLM"/>
    </source>
</evidence>
<proteinExistence type="predicted"/>